<dbReference type="GO" id="GO:0003723">
    <property type="term" value="F:RNA binding"/>
    <property type="evidence" value="ECO:0007669"/>
    <property type="project" value="UniProtKB-KW"/>
</dbReference>
<dbReference type="PROSITE" id="PS50889">
    <property type="entry name" value="S4"/>
    <property type="match status" value="1"/>
</dbReference>
<name>A0A8G0ZW34_9RHOB</name>
<organism evidence="3 4">
    <name type="scientific">Neotabrizicola shimadae</name>
    <dbReference type="NCBI Taxonomy" id="2807096"/>
    <lineage>
        <taxon>Bacteria</taxon>
        <taxon>Pseudomonadati</taxon>
        <taxon>Pseudomonadota</taxon>
        <taxon>Alphaproteobacteria</taxon>
        <taxon>Rhodobacterales</taxon>
        <taxon>Paracoccaceae</taxon>
        <taxon>Neotabrizicola</taxon>
    </lineage>
</organism>
<dbReference type="AlphaFoldDB" id="A0A8G0ZW34"/>
<dbReference type="CDD" id="cd00165">
    <property type="entry name" value="S4"/>
    <property type="match status" value="1"/>
</dbReference>
<feature type="domain" description="RNA-binding S4" evidence="2">
    <location>
        <begin position="16"/>
        <end position="78"/>
    </location>
</feature>
<dbReference type="Gene3D" id="3.10.290.10">
    <property type="entry name" value="RNA-binding S4 domain"/>
    <property type="match status" value="1"/>
</dbReference>
<protein>
    <submittedName>
        <fullName evidence="3">RNA-binding S4 domain-containing protein</fullName>
    </submittedName>
</protein>
<evidence type="ECO:0000256" key="1">
    <source>
        <dbReference type="PROSITE-ProRule" id="PRU00182"/>
    </source>
</evidence>
<dbReference type="EMBL" id="CP069370">
    <property type="protein sequence ID" value="QYZ71539.1"/>
    <property type="molecule type" value="Genomic_DNA"/>
</dbReference>
<gene>
    <name evidence="3" type="ORF">JO391_08590</name>
</gene>
<evidence type="ECO:0000313" key="4">
    <source>
        <dbReference type="Proteomes" id="UP000826300"/>
    </source>
</evidence>
<accession>A0A8G0ZW34</accession>
<dbReference type="Pfam" id="PF01479">
    <property type="entry name" value="S4"/>
    <property type="match status" value="1"/>
</dbReference>
<evidence type="ECO:0000313" key="3">
    <source>
        <dbReference type="EMBL" id="QYZ71539.1"/>
    </source>
</evidence>
<dbReference type="InterPro" id="IPR036986">
    <property type="entry name" value="S4_RNA-bd_sf"/>
</dbReference>
<keyword evidence="4" id="KW-1185">Reference proteome</keyword>
<sequence length="107" mass="11419">MAGPSGRPAPASRPVLRLDKWLWQARFFKARGDAADAVQAGGVRLNGQAVMKAGHVVGPGDVLTFSQGGRVRVVRVLEIGIRRGPASEAQTLYLDLDAHPPAPDRLE</sequence>
<dbReference type="InterPro" id="IPR002942">
    <property type="entry name" value="S4_RNA-bd"/>
</dbReference>
<dbReference type="SMART" id="SM00363">
    <property type="entry name" value="S4"/>
    <property type="match status" value="1"/>
</dbReference>
<keyword evidence="1" id="KW-0694">RNA-binding</keyword>
<dbReference type="SUPFAM" id="SSF55174">
    <property type="entry name" value="Alpha-L RNA-binding motif"/>
    <property type="match status" value="1"/>
</dbReference>
<dbReference type="Proteomes" id="UP000826300">
    <property type="component" value="Chromosome"/>
</dbReference>
<dbReference type="KEGG" id="nsm:JO391_08590"/>
<evidence type="ECO:0000259" key="2">
    <source>
        <dbReference type="SMART" id="SM00363"/>
    </source>
</evidence>
<proteinExistence type="predicted"/>
<reference evidence="3" key="1">
    <citation type="submission" date="2021-02" db="EMBL/GenBank/DDBJ databases">
        <title>Rhodobacter shimadae sp. nov., an aerobic anoxygenic phototrophic bacterium isolated from a hot spring.</title>
        <authorList>
            <person name="Muramatsu S."/>
            <person name="Haruta S."/>
            <person name="Hirose S."/>
            <person name="Hanada S."/>
        </authorList>
    </citation>
    <scope>NUCLEOTIDE SEQUENCE</scope>
    <source>
        <strain evidence="3">N10</strain>
    </source>
</reference>